<keyword evidence="1 2" id="KW-0694">RNA-binding</keyword>
<dbReference type="Pfam" id="PF00076">
    <property type="entry name" value="RRM_1"/>
    <property type="match status" value="2"/>
</dbReference>
<comment type="caution">
    <text evidence="5">The sequence shown here is derived from an EMBL/GenBank/DDBJ whole genome shotgun (WGS) entry which is preliminary data.</text>
</comment>
<evidence type="ECO:0000313" key="6">
    <source>
        <dbReference type="Proteomes" id="UP001498771"/>
    </source>
</evidence>
<dbReference type="InterPro" id="IPR052462">
    <property type="entry name" value="SLIRP/GR-RBP-like"/>
</dbReference>
<protein>
    <recommendedName>
        <fullName evidence="4">RRM domain-containing protein</fullName>
    </recommendedName>
</protein>
<feature type="compositionally biased region" description="Basic and acidic residues" evidence="3">
    <location>
        <begin position="1"/>
        <end position="10"/>
    </location>
</feature>
<organism evidence="5 6">
    <name type="scientific">Myxozyma melibiosi</name>
    <dbReference type="NCBI Taxonomy" id="54550"/>
    <lineage>
        <taxon>Eukaryota</taxon>
        <taxon>Fungi</taxon>
        <taxon>Dikarya</taxon>
        <taxon>Ascomycota</taxon>
        <taxon>Saccharomycotina</taxon>
        <taxon>Lipomycetes</taxon>
        <taxon>Lipomycetales</taxon>
        <taxon>Lipomycetaceae</taxon>
        <taxon>Myxozyma</taxon>
    </lineage>
</organism>
<feature type="domain" description="RRM" evidence="4">
    <location>
        <begin position="166"/>
        <end position="244"/>
    </location>
</feature>
<dbReference type="Gene3D" id="3.30.70.330">
    <property type="match status" value="2"/>
</dbReference>
<dbReference type="Proteomes" id="UP001498771">
    <property type="component" value="Unassembled WGS sequence"/>
</dbReference>
<dbReference type="InterPro" id="IPR012677">
    <property type="entry name" value="Nucleotide-bd_a/b_plait_sf"/>
</dbReference>
<sequence>MADASDKSDSDSDSESGSGDDSSSSDEEEEKEEEKPKAAKRKADESVAAPEKKQKTEETEGESATLFVGRLSFNVDEDWLKREFEAIGPVDSCRIVTDRESGRSRGFGYVTFSDAASAQKAIDEYQGFEIDGRPVNLDFSNPAPKKENFRNQRADKFGDKLSEPSDTIFVGNLSFDADRDSLFEAFGEYGNVTSVRLPTNPETEQLKGFGYVQYGSVDEAKAAIEALNGLEIAGRPVRLDFSTPRDPSSGGGRGGRGGPRGGFGGRGGGRGGRGGPRGGFGGRGGRASGSNAVPFQGKKITF</sequence>
<dbReference type="GeneID" id="90035810"/>
<feature type="region of interest" description="Disordered" evidence="3">
    <location>
        <begin position="238"/>
        <end position="302"/>
    </location>
</feature>
<feature type="domain" description="RRM" evidence="4">
    <location>
        <begin position="64"/>
        <end position="142"/>
    </location>
</feature>
<dbReference type="EMBL" id="JBBJBU010000001">
    <property type="protein sequence ID" value="KAK7208052.1"/>
    <property type="molecule type" value="Genomic_DNA"/>
</dbReference>
<proteinExistence type="predicted"/>
<accession>A0ABR1FE58</accession>
<evidence type="ECO:0000256" key="2">
    <source>
        <dbReference type="PROSITE-ProRule" id="PRU00176"/>
    </source>
</evidence>
<dbReference type="SUPFAM" id="SSF54928">
    <property type="entry name" value="RNA-binding domain, RBD"/>
    <property type="match status" value="2"/>
</dbReference>
<evidence type="ECO:0000256" key="1">
    <source>
        <dbReference type="ARBA" id="ARBA00022884"/>
    </source>
</evidence>
<dbReference type="InterPro" id="IPR035979">
    <property type="entry name" value="RBD_domain_sf"/>
</dbReference>
<feature type="compositionally biased region" description="Acidic residues" evidence="3">
    <location>
        <begin position="23"/>
        <end position="32"/>
    </location>
</feature>
<gene>
    <name evidence="5" type="ORF">BZA70DRAFT_234491</name>
</gene>
<dbReference type="SMART" id="SM00360">
    <property type="entry name" value="RRM"/>
    <property type="match status" value="2"/>
</dbReference>
<keyword evidence="6" id="KW-1185">Reference proteome</keyword>
<dbReference type="InterPro" id="IPR000504">
    <property type="entry name" value="RRM_dom"/>
</dbReference>
<dbReference type="RefSeq" id="XP_064771085.1">
    <property type="nucleotide sequence ID" value="XM_064910298.1"/>
</dbReference>
<reference evidence="5 6" key="1">
    <citation type="submission" date="2024-03" db="EMBL/GenBank/DDBJ databases">
        <title>Genome-scale model development and genomic sequencing of the oleaginous clade Lipomyces.</title>
        <authorList>
            <consortium name="Lawrence Berkeley National Laboratory"/>
            <person name="Czajka J.J."/>
            <person name="Han Y."/>
            <person name="Kim J."/>
            <person name="Mondo S.J."/>
            <person name="Hofstad B.A."/>
            <person name="Robles A."/>
            <person name="Haridas S."/>
            <person name="Riley R."/>
            <person name="LaButti K."/>
            <person name="Pangilinan J."/>
            <person name="Andreopoulos W."/>
            <person name="Lipzen A."/>
            <person name="Yan J."/>
            <person name="Wang M."/>
            <person name="Ng V."/>
            <person name="Grigoriev I.V."/>
            <person name="Spatafora J.W."/>
            <person name="Magnuson J.K."/>
            <person name="Baker S.E."/>
            <person name="Pomraning K.R."/>
        </authorList>
    </citation>
    <scope>NUCLEOTIDE SEQUENCE [LARGE SCALE GENOMIC DNA]</scope>
    <source>
        <strain evidence="5 6">Phaff 52-87</strain>
    </source>
</reference>
<feature type="compositionally biased region" description="Gly residues" evidence="3">
    <location>
        <begin position="249"/>
        <end position="287"/>
    </location>
</feature>
<dbReference type="PROSITE" id="PS50102">
    <property type="entry name" value="RRM"/>
    <property type="match status" value="2"/>
</dbReference>
<evidence type="ECO:0000256" key="3">
    <source>
        <dbReference type="SAM" id="MobiDB-lite"/>
    </source>
</evidence>
<evidence type="ECO:0000259" key="4">
    <source>
        <dbReference type="PROSITE" id="PS50102"/>
    </source>
</evidence>
<feature type="region of interest" description="Disordered" evidence="3">
    <location>
        <begin position="1"/>
        <end position="67"/>
    </location>
</feature>
<dbReference type="PANTHER" id="PTHR48027">
    <property type="entry name" value="HETEROGENEOUS NUCLEAR RIBONUCLEOPROTEIN 87F-RELATED"/>
    <property type="match status" value="1"/>
</dbReference>
<name>A0ABR1FE58_9ASCO</name>
<evidence type="ECO:0000313" key="5">
    <source>
        <dbReference type="EMBL" id="KAK7208052.1"/>
    </source>
</evidence>
<feature type="compositionally biased region" description="Basic and acidic residues" evidence="3">
    <location>
        <begin position="33"/>
        <end position="58"/>
    </location>
</feature>